<dbReference type="Pfam" id="PF01969">
    <property type="entry name" value="Ni_insertion"/>
    <property type="match status" value="1"/>
</dbReference>
<evidence type="ECO:0000256" key="2">
    <source>
        <dbReference type="HAMAP-Rule" id="MF_01074"/>
    </source>
</evidence>
<reference evidence="3 4" key="1">
    <citation type="submission" date="2019-02" db="EMBL/GenBank/DDBJ databases">
        <title>Investigation of anaerobic lignin degradation for improved lignocellulosic biofuels.</title>
        <authorList>
            <person name="Deangelis K."/>
        </authorList>
    </citation>
    <scope>NUCLEOTIDE SEQUENCE [LARGE SCALE GENOMIC DNA]</scope>
    <source>
        <strain evidence="3 4">159R</strain>
    </source>
</reference>
<proteinExistence type="inferred from homology"/>
<name>A0A4R1NAJ9_9GAMM</name>
<dbReference type="NCBIfam" id="TIGR00299">
    <property type="entry name" value="nickel pincer cofactor biosynthesis protein LarC"/>
    <property type="match status" value="1"/>
</dbReference>
<dbReference type="HAMAP" id="MF_01074">
    <property type="entry name" value="LarC"/>
    <property type="match status" value="1"/>
</dbReference>
<accession>A0A4R1NAJ9</accession>
<organism evidence="3 4">
    <name type="scientific">Sodalis ligni</name>
    <dbReference type="NCBI Taxonomy" id="2697027"/>
    <lineage>
        <taxon>Bacteria</taxon>
        <taxon>Pseudomonadati</taxon>
        <taxon>Pseudomonadota</taxon>
        <taxon>Gammaproteobacteria</taxon>
        <taxon>Enterobacterales</taxon>
        <taxon>Bruguierivoracaceae</taxon>
        <taxon>Sodalis</taxon>
    </lineage>
</organism>
<dbReference type="AlphaFoldDB" id="A0A4R1NAJ9"/>
<keyword evidence="4" id="KW-1185">Reference proteome</keyword>
<dbReference type="EMBL" id="SJOI01000001">
    <property type="protein sequence ID" value="TCL04322.1"/>
    <property type="molecule type" value="Genomic_DNA"/>
</dbReference>
<dbReference type="Proteomes" id="UP000294555">
    <property type="component" value="Unassembled WGS sequence"/>
</dbReference>
<keyword evidence="1 2" id="KW-0533">Nickel</keyword>
<dbReference type="PANTHER" id="PTHR36566:SF1">
    <property type="entry name" value="PYRIDINIUM-3,5-BISTHIOCARBOXYLIC ACID MONONUCLEOTIDE NICKEL INSERTION PROTEIN"/>
    <property type="match status" value="1"/>
</dbReference>
<gene>
    <name evidence="3" type="ORF">EZJ58_2435</name>
</gene>
<evidence type="ECO:0000313" key="3">
    <source>
        <dbReference type="EMBL" id="TCL04322.1"/>
    </source>
</evidence>
<comment type="similarity">
    <text evidence="2">Belongs to the LarC family.</text>
</comment>
<comment type="caution">
    <text evidence="3">The sequence shown here is derived from an EMBL/GenBank/DDBJ whole genome shotgun (WGS) entry which is preliminary data.</text>
</comment>
<dbReference type="InterPro" id="IPR002822">
    <property type="entry name" value="Ni_insertion"/>
</dbReference>
<dbReference type="Gene3D" id="3.10.20.300">
    <property type="entry name" value="mk0293 like domain"/>
    <property type="match status" value="1"/>
</dbReference>
<protein>
    <recommendedName>
        <fullName evidence="2">Putative nickel insertion protein</fullName>
    </recommendedName>
</protein>
<evidence type="ECO:0000313" key="4">
    <source>
        <dbReference type="Proteomes" id="UP000294555"/>
    </source>
</evidence>
<dbReference type="GO" id="GO:0016151">
    <property type="term" value="F:nickel cation binding"/>
    <property type="evidence" value="ECO:0007669"/>
    <property type="project" value="UniProtKB-UniRule"/>
</dbReference>
<dbReference type="GO" id="GO:0016829">
    <property type="term" value="F:lyase activity"/>
    <property type="evidence" value="ECO:0007669"/>
    <property type="project" value="UniProtKB-UniRule"/>
</dbReference>
<dbReference type="Gene3D" id="3.30.70.1380">
    <property type="entry name" value="Transcriptional regulatory protein pf0864 domain like"/>
    <property type="match status" value="1"/>
</dbReference>
<dbReference type="PANTHER" id="PTHR36566">
    <property type="entry name" value="NICKEL INSERTION PROTEIN-RELATED"/>
    <property type="match status" value="1"/>
</dbReference>
<keyword evidence="2" id="KW-0456">Lyase</keyword>
<evidence type="ECO:0000256" key="1">
    <source>
        <dbReference type="ARBA" id="ARBA00022596"/>
    </source>
</evidence>
<sequence>MKGPRMPLLYLDCQYGIAGDMMLCALVGAGADLDYVIRHLNSLPVDPFVLGVSPVNQHGIEAKTLQLFFPLADAGPAPLAAPARHLHHRRAAAILSMIESSSLPPRVKQRAAAVFSVLARAEGKIHGIPPGEVHFHEVGAMDSIIDIIGVCLALESLDIDRIIASPVAVGGGKKQMAHGCYPIPAPATAELLLGIPLADFPVEGELTTPTGAAFLNALAAEFRGLPAVTVRAIGYGAGKKRFSHPNILRVMVCESANSRPERETVLTLQCEVDDISGENLGYVMERLFEQQALDVYYTPVYMKKNRPGTLVTVLCRPEDSAALEEILLLETSTFGVRQTRHSRLILQRRMEQVATPYGDIAVKIGFRGRRVYHIAPEYEQVRQAAKNHRVPFDQVWDAVRQSANADWADACLKTTQGVQDAGTKI</sequence>